<comment type="pathway">
    <text evidence="1">Carbohydrate acid metabolism.</text>
</comment>
<comment type="catalytic activity">
    <reaction evidence="8 9">
        <text>D-gluconate + ATP = 6-phospho-D-gluconate + ADP + H(+)</text>
        <dbReference type="Rhea" id="RHEA:19433"/>
        <dbReference type="ChEBI" id="CHEBI:15378"/>
        <dbReference type="ChEBI" id="CHEBI:18391"/>
        <dbReference type="ChEBI" id="CHEBI:30616"/>
        <dbReference type="ChEBI" id="CHEBI:58759"/>
        <dbReference type="ChEBI" id="CHEBI:456216"/>
        <dbReference type="EC" id="2.7.1.12"/>
    </reaction>
</comment>
<organism evidence="11 12">
    <name type="scientific">Chelativorans salis</name>
    <dbReference type="NCBI Taxonomy" id="2978478"/>
    <lineage>
        <taxon>Bacteria</taxon>
        <taxon>Pseudomonadati</taxon>
        <taxon>Pseudomonadota</taxon>
        <taxon>Alphaproteobacteria</taxon>
        <taxon>Hyphomicrobiales</taxon>
        <taxon>Phyllobacteriaceae</taxon>
        <taxon>Chelativorans</taxon>
    </lineage>
</organism>
<dbReference type="EC" id="2.7.1.12" evidence="3 9"/>
<accession>A0ABT2LGW8</accession>
<dbReference type="CDD" id="cd02021">
    <property type="entry name" value="GntK"/>
    <property type="match status" value="1"/>
</dbReference>
<keyword evidence="7 9" id="KW-0067">ATP-binding</keyword>
<dbReference type="PANTHER" id="PTHR43442">
    <property type="entry name" value="GLUCONOKINASE-RELATED"/>
    <property type="match status" value="1"/>
</dbReference>
<dbReference type="RefSeq" id="WP_260900101.1">
    <property type="nucleotide sequence ID" value="NZ_JAOCZP010000001.1"/>
</dbReference>
<dbReference type="PANTHER" id="PTHR43442:SF3">
    <property type="entry name" value="GLUCONOKINASE-RELATED"/>
    <property type="match status" value="1"/>
</dbReference>
<comment type="similarity">
    <text evidence="2 9">Belongs to the gluconokinase GntK/GntV family.</text>
</comment>
<comment type="caution">
    <text evidence="11">The sequence shown here is derived from an EMBL/GenBank/DDBJ whole genome shotgun (WGS) entry which is preliminary data.</text>
</comment>
<keyword evidence="5 9" id="KW-0547">Nucleotide-binding</keyword>
<evidence type="ECO:0000256" key="9">
    <source>
        <dbReference type="RuleBase" id="RU363066"/>
    </source>
</evidence>
<name>A0ABT2LGW8_9HYPH</name>
<keyword evidence="12" id="KW-1185">Reference proteome</keyword>
<evidence type="ECO:0000256" key="5">
    <source>
        <dbReference type="ARBA" id="ARBA00022741"/>
    </source>
</evidence>
<protein>
    <recommendedName>
        <fullName evidence="3 9">Gluconokinase</fullName>
        <ecNumber evidence="3 9">2.7.1.12</ecNumber>
    </recommendedName>
</protein>
<dbReference type="InterPro" id="IPR027417">
    <property type="entry name" value="P-loop_NTPase"/>
</dbReference>
<proteinExistence type="inferred from homology"/>
<evidence type="ECO:0000256" key="10">
    <source>
        <dbReference type="SAM" id="MobiDB-lite"/>
    </source>
</evidence>
<dbReference type="NCBIfam" id="TIGR01313">
    <property type="entry name" value="therm_gnt_kin"/>
    <property type="match status" value="1"/>
</dbReference>
<dbReference type="Proteomes" id="UP001320831">
    <property type="component" value="Unassembled WGS sequence"/>
</dbReference>
<dbReference type="Gene3D" id="3.40.50.300">
    <property type="entry name" value="P-loop containing nucleotide triphosphate hydrolases"/>
    <property type="match status" value="1"/>
</dbReference>
<reference evidence="11 12" key="1">
    <citation type="submission" date="2022-09" db="EMBL/GenBank/DDBJ databases">
        <title>Chelativorans salina sp. nov., a novel slightly halophilic bacterium isolated from a saline lake sediment enrichment.</title>
        <authorList>
            <person name="Gao L."/>
            <person name="Fang B.-Z."/>
            <person name="Li W.-J."/>
        </authorList>
    </citation>
    <scope>NUCLEOTIDE SEQUENCE [LARGE SCALE GENOMIC DNA]</scope>
    <source>
        <strain evidence="11 12">EGI FJ00035</strain>
    </source>
</reference>
<keyword evidence="4 9" id="KW-0808">Transferase</keyword>
<evidence type="ECO:0000256" key="6">
    <source>
        <dbReference type="ARBA" id="ARBA00022777"/>
    </source>
</evidence>
<evidence type="ECO:0000256" key="4">
    <source>
        <dbReference type="ARBA" id="ARBA00022679"/>
    </source>
</evidence>
<evidence type="ECO:0000256" key="3">
    <source>
        <dbReference type="ARBA" id="ARBA00012054"/>
    </source>
</evidence>
<gene>
    <name evidence="11" type="ORF">N5A92_01790</name>
</gene>
<dbReference type="InterPro" id="IPR006001">
    <property type="entry name" value="Therm_gnt_kin"/>
</dbReference>
<evidence type="ECO:0000256" key="7">
    <source>
        <dbReference type="ARBA" id="ARBA00022840"/>
    </source>
</evidence>
<evidence type="ECO:0000313" key="12">
    <source>
        <dbReference type="Proteomes" id="UP001320831"/>
    </source>
</evidence>
<dbReference type="SUPFAM" id="SSF52540">
    <property type="entry name" value="P-loop containing nucleoside triphosphate hydrolases"/>
    <property type="match status" value="1"/>
</dbReference>
<evidence type="ECO:0000313" key="11">
    <source>
        <dbReference type="EMBL" id="MCT7373775.1"/>
    </source>
</evidence>
<feature type="region of interest" description="Disordered" evidence="10">
    <location>
        <begin position="181"/>
        <end position="202"/>
    </location>
</feature>
<sequence length="202" mass="22317">MSDLDKIHDPAPSRFFVFMGVCGVGKSTVARAVADALSGTFIEGDALHSRENVKAMAEGRPLTDEERWPWLDAVCEAARSAPPSEPVTIACSALKKGYRDFMRAHLPEPIFLHLEGPEDVIRDRMARRQSHFMSPAMLASQLSILEPPSAGPACHILDVRVSQDEVIAQAISICRRHFPAAQPQGAMPGADQEQYQHQRRKH</sequence>
<evidence type="ECO:0000256" key="2">
    <source>
        <dbReference type="ARBA" id="ARBA00008420"/>
    </source>
</evidence>
<evidence type="ECO:0000256" key="1">
    <source>
        <dbReference type="ARBA" id="ARBA00004761"/>
    </source>
</evidence>
<keyword evidence="6 9" id="KW-0418">Kinase</keyword>
<dbReference type="EMBL" id="JAOCZP010000001">
    <property type="protein sequence ID" value="MCT7373775.1"/>
    <property type="molecule type" value="Genomic_DNA"/>
</dbReference>
<evidence type="ECO:0000256" key="8">
    <source>
        <dbReference type="ARBA" id="ARBA00048090"/>
    </source>
</evidence>
<feature type="compositionally biased region" description="Low complexity" evidence="10">
    <location>
        <begin position="181"/>
        <end position="190"/>
    </location>
</feature>